<dbReference type="GO" id="GO:0030145">
    <property type="term" value="F:manganese ion binding"/>
    <property type="evidence" value="ECO:0007669"/>
    <property type="project" value="InterPro"/>
</dbReference>
<dbReference type="SUPFAM" id="SSF89550">
    <property type="entry name" value="PHP domain-like"/>
    <property type="match status" value="1"/>
</dbReference>
<dbReference type="Pfam" id="PF19567">
    <property type="entry name" value="CpsB_CapC"/>
    <property type="match status" value="1"/>
</dbReference>
<dbReference type="KEGG" id="senf:GJR95_17600"/>
<dbReference type="EC" id="3.1.3.48" evidence="2"/>
<dbReference type="Gene3D" id="3.20.20.140">
    <property type="entry name" value="Metal-dependent hydrolases"/>
    <property type="match status" value="1"/>
</dbReference>
<accession>A0A6P1VXA7</accession>
<evidence type="ECO:0000256" key="3">
    <source>
        <dbReference type="ARBA" id="ARBA00022801"/>
    </source>
</evidence>
<dbReference type="PANTHER" id="PTHR39181">
    <property type="entry name" value="TYROSINE-PROTEIN PHOSPHATASE YWQE"/>
    <property type="match status" value="1"/>
</dbReference>
<dbReference type="InterPro" id="IPR016195">
    <property type="entry name" value="Pol/histidinol_Pase-like"/>
</dbReference>
<evidence type="ECO:0000313" key="6">
    <source>
        <dbReference type="Proteomes" id="UP000464577"/>
    </source>
</evidence>
<proteinExistence type="inferred from homology"/>
<evidence type="ECO:0000256" key="4">
    <source>
        <dbReference type="ARBA" id="ARBA00051722"/>
    </source>
</evidence>
<evidence type="ECO:0000313" key="5">
    <source>
        <dbReference type="EMBL" id="QHV96712.1"/>
    </source>
</evidence>
<dbReference type="PANTHER" id="PTHR39181:SF1">
    <property type="entry name" value="TYROSINE-PROTEIN PHOSPHATASE YWQE"/>
    <property type="match status" value="1"/>
</dbReference>
<name>A0A6P1VXA7_9BACT</name>
<evidence type="ECO:0000256" key="1">
    <source>
        <dbReference type="ARBA" id="ARBA00005750"/>
    </source>
</evidence>
<keyword evidence="6" id="KW-1185">Reference proteome</keyword>
<dbReference type="EMBL" id="CP045997">
    <property type="protein sequence ID" value="QHV96712.1"/>
    <property type="molecule type" value="Genomic_DNA"/>
</dbReference>
<comment type="similarity">
    <text evidence="1">Belongs to the metallo-dependent hydrolases superfamily. CpsB/CapC family.</text>
</comment>
<sequence length="254" mass="29551">MLTKSFWQRFIPYAKAPDTKQNVCFWQVDLHSHLLPSLDDGVKSPEETLICLRQLADWGIQKVITTPHVSRDWYPNGTTAIRQGLATVQELIAQEQLPITIEVAAEYLLDDFFLDFLNKNDILYFGNKRYILIETGWSSPPLRLNDMLFRIQTHGYIPVLAHPERYAYYHTDKAVLMRLRDIGCLFQLNWMSLCGRYGSHVEKQARYLLNQHCIDFIGSDLHRPGDLKTMERLFKPADLKLLEEQPLLNASLMI</sequence>
<dbReference type="RefSeq" id="WP_162387122.1">
    <property type="nucleotide sequence ID" value="NZ_CP045997.1"/>
</dbReference>
<dbReference type="GO" id="GO:0004725">
    <property type="term" value="F:protein tyrosine phosphatase activity"/>
    <property type="evidence" value="ECO:0007669"/>
    <property type="project" value="UniProtKB-EC"/>
</dbReference>
<organism evidence="5 6">
    <name type="scientific">Spirosoma endbachense</name>
    <dbReference type="NCBI Taxonomy" id="2666025"/>
    <lineage>
        <taxon>Bacteria</taxon>
        <taxon>Pseudomonadati</taxon>
        <taxon>Bacteroidota</taxon>
        <taxon>Cytophagia</taxon>
        <taxon>Cytophagales</taxon>
        <taxon>Cytophagaceae</taxon>
        <taxon>Spirosoma</taxon>
    </lineage>
</organism>
<comment type="catalytic activity">
    <reaction evidence="4">
        <text>O-phospho-L-tyrosyl-[protein] + H2O = L-tyrosyl-[protein] + phosphate</text>
        <dbReference type="Rhea" id="RHEA:10684"/>
        <dbReference type="Rhea" id="RHEA-COMP:10136"/>
        <dbReference type="Rhea" id="RHEA-COMP:20101"/>
        <dbReference type="ChEBI" id="CHEBI:15377"/>
        <dbReference type="ChEBI" id="CHEBI:43474"/>
        <dbReference type="ChEBI" id="CHEBI:46858"/>
        <dbReference type="ChEBI" id="CHEBI:61978"/>
        <dbReference type="EC" id="3.1.3.48"/>
    </reaction>
</comment>
<protein>
    <recommendedName>
        <fullName evidence="2">protein-tyrosine-phosphatase</fullName>
        <ecNumber evidence="2">3.1.3.48</ecNumber>
    </recommendedName>
</protein>
<gene>
    <name evidence="5" type="ORF">GJR95_17600</name>
</gene>
<evidence type="ECO:0000256" key="2">
    <source>
        <dbReference type="ARBA" id="ARBA00013064"/>
    </source>
</evidence>
<dbReference type="AlphaFoldDB" id="A0A6P1VXA7"/>
<keyword evidence="3" id="KW-0378">Hydrolase</keyword>
<dbReference type="Proteomes" id="UP000464577">
    <property type="component" value="Chromosome"/>
</dbReference>
<reference evidence="5 6" key="1">
    <citation type="submission" date="2019-11" db="EMBL/GenBank/DDBJ databases">
        <title>Spirosoma endbachense sp. nov., isolated from a natural salt meadow.</title>
        <authorList>
            <person name="Rojas J."/>
            <person name="Ambika Manirajan B."/>
            <person name="Ratering S."/>
            <person name="Suarez C."/>
            <person name="Geissler-Plaum R."/>
            <person name="Schnell S."/>
        </authorList>
    </citation>
    <scope>NUCLEOTIDE SEQUENCE [LARGE SCALE GENOMIC DNA]</scope>
    <source>
        <strain evidence="5 6">I-24</strain>
    </source>
</reference>
<dbReference type="InterPro" id="IPR016667">
    <property type="entry name" value="Caps_polysacc_synth_CpsB/CapC"/>
</dbReference>